<accession>A0A1S8DF20</accession>
<gene>
    <name evidence="1" type="ORF">BXT89_09560</name>
</gene>
<keyword evidence="2" id="KW-1185">Reference proteome</keyword>
<organism evidence="1 2">
    <name type="scientific">Halopseudomonas pachastrellae</name>
    <dbReference type="NCBI Taxonomy" id="254161"/>
    <lineage>
        <taxon>Bacteria</taxon>
        <taxon>Pseudomonadati</taxon>
        <taxon>Pseudomonadota</taxon>
        <taxon>Gammaproteobacteria</taxon>
        <taxon>Pseudomonadales</taxon>
        <taxon>Pseudomonadaceae</taxon>
        <taxon>Halopseudomonas</taxon>
    </lineage>
</organism>
<proteinExistence type="predicted"/>
<dbReference type="GO" id="GO:0005840">
    <property type="term" value="C:ribosome"/>
    <property type="evidence" value="ECO:0007669"/>
    <property type="project" value="UniProtKB-KW"/>
</dbReference>
<keyword evidence="1" id="KW-0687">Ribonucleoprotein</keyword>
<keyword evidence="1" id="KW-0689">Ribosomal protein</keyword>
<sequence length="133" mass="14986">MTTTPATRQPCPPGTCDCDRDTLAEQANADPRILLLTLHEEKRLLARLEAISTLEELERMQLRMYEQLGIRLAIDTGFGEVRSVRGIGIRLLPQPGLCRKTRKSIPAAIRRSLKEHPEITFALLNSQDLLRDA</sequence>
<reference evidence="1 2" key="1">
    <citation type="submission" date="2017-01" db="EMBL/GenBank/DDBJ databases">
        <title>Draft genome sequence of Pseudomonas pachastrellae type strain CCUG 46540T from a deep sea.</title>
        <authorList>
            <person name="Gomila M."/>
            <person name="Mulet M."/>
            <person name="Lalucat J."/>
            <person name="Garcia-Valdes E."/>
        </authorList>
    </citation>
    <scope>NUCLEOTIDE SEQUENCE [LARGE SCALE GENOMIC DNA]</scope>
    <source>
        <strain evidence="1 2">CCUG 46540</strain>
    </source>
</reference>
<evidence type="ECO:0000313" key="2">
    <source>
        <dbReference type="Proteomes" id="UP000242847"/>
    </source>
</evidence>
<name>A0A1S8DF20_9GAMM</name>
<dbReference type="STRING" id="254161.SAMN05216256_12096"/>
<dbReference type="AlphaFoldDB" id="A0A1S8DF20"/>
<dbReference type="OrthoDB" id="6120755at2"/>
<comment type="caution">
    <text evidence="1">The sequence shown here is derived from an EMBL/GenBank/DDBJ whole genome shotgun (WGS) entry which is preliminary data.</text>
</comment>
<evidence type="ECO:0000313" key="1">
    <source>
        <dbReference type="EMBL" id="ONM43983.1"/>
    </source>
</evidence>
<protein>
    <submittedName>
        <fullName evidence="1">Ribosomal protein S3AE</fullName>
    </submittedName>
</protein>
<dbReference type="RefSeq" id="WP_083727083.1">
    <property type="nucleotide sequence ID" value="NZ_FOUD01000020.1"/>
</dbReference>
<dbReference type="EMBL" id="MUBC01000018">
    <property type="protein sequence ID" value="ONM43983.1"/>
    <property type="molecule type" value="Genomic_DNA"/>
</dbReference>
<dbReference type="Proteomes" id="UP000242847">
    <property type="component" value="Unassembled WGS sequence"/>
</dbReference>